<dbReference type="InterPro" id="IPR018392">
    <property type="entry name" value="LysM"/>
</dbReference>
<dbReference type="InterPro" id="IPR048862">
    <property type="entry name" value="SPOCS_spoVID_N"/>
</dbReference>
<dbReference type="CDD" id="cd00118">
    <property type="entry name" value="LysM"/>
    <property type="match status" value="1"/>
</dbReference>
<evidence type="ECO:0000259" key="2">
    <source>
        <dbReference type="PROSITE" id="PS51782"/>
    </source>
</evidence>
<evidence type="ECO:0000313" key="3">
    <source>
        <dbReference type="EMBL" id="AIQ60465.1"/>
    </source>
</evidence>
<dbReference type="PROSITE" id="PS51782">
    <property type="entry name" value="LYSM"/>
    <property type="match status" value="1"/>
</dbReference>
<accession>A0A089LK52</accession>
<dbReference type="Gene3D" id="3.10.350.10">
    <property type="entry name" value="LysM domain"/>
    <property type="match status" value="1"/>
</dbReference>
<evidence type="ECO:0000313" key="4">
    <source>
        <dbReference type="Proteomes" id="UP000029518"/>
    </source>
</evidence>
<dbReference type="SMART" id="SM00257">
    <property type="entry name" value="LysM"/>
    <property type="match status" value="1"/>
</dbReference>
<feature type="domain" description="LysM" evidence="2">
    <location>
        <begin position="445"/>
        <end position="488"/>
    </location>
</feature>
<dbReference type="Proteomes" id="UP000029518">
    <property type="component" value="Chromosome"/>
</dbReference>
<evidence type="ECO:0000256" key="1">
    <source>
        <dbReference type="SAM" id="MobiDB-lite"/>
    </source>
</evidence>
<feature type="region of interest" description="Disordered" evidence="1">
    <location>
        <begin position="210"/>
        <end position="261"/>
    </location>
</feature>
<reference evidence="3" key="1">
    <citation type="submission" date="2014-08" db="EMBL/GenBank/DDBJ databases">
        <title>Comparative genomics of the Paenibacillus odorifer group.</title>
        <authorList>
            <person name="den Bakker H.C."/>
            <person name="Tsai Y.-C.Y.-C."/>
            <person name="Martin N."/>
            <person name="Korlach J."/>
            <person name="Wiedmann M."/>
        </authorList>
    </citation>
    <scope>NUCLEOTIDE SEQUENCE [LARGE SCALE GENOMIC DNA]</scope>
    <source>
        <strain evidence="3">DSM 13188</strain>
    </source>
</reference>
<name>A0A089LK52_PAEBO</name>
<dbReference type="InterPro" id="IPR036779">
    <property type="entry name" value="LysM_dom_sf"/>
</dbReference>
<dbReference type="RefSeq" id="WP_042217059.1">
    <property type="nucleotide sequence ID" value="NZ_CP009285.1"/>
</dbReference>
<dbReference type="OrthoDB" id="2966368at2"/>
<gene>
    <name evidence="3" type="ORF">PBOR_28615</name>
</gene>
<keyword evidence="4" id="KW-1185">Reference proteome</keyword>
<dbReference type="AlphaFoldDB" id="A0A089LK52"/>
<protein>
    <recommendedName>
        <fullName evidence="2">LysM domain-containing protein</fullName>
    </recommendedName>
</protein>
<dbReference type="Pfam" id="PF01476">
    <property type="entry name" value="LysM"/>
    <property type="match status" value="1"/>
</dbReference>
<dbReference type="Pfam" id="PF20918">
    <property type="entry name" value="SPOCS_spoVID-N"/>
    <property type="match status" value="1"/>
</dbReference>
<sequence length="489" mass="53334">MFDQSHGLRFDIYERIHLSEELPGIAELEEVELIPDIQVIQREDRAELHGQLLLTGLYRGEDDRTQRLEHAIPVEITVPLTRVSSLEDIGVEIENFDIDLLTMRTVNITGVLSLRGIGSADNQPAWQQEEYTVAYAPEAEDNKAEAEAVNRGQDNDALYENSLWTYGEGAAEASVEEQEYADSAETAGNPLFLEGSVYTQPSAYVSAQLKDKEPKVRTHSLDASPATAPSGRADSGQNYSKAVPEPVSSHFLPSREKTGEPAAVNDSFQAGTANYVSPFDLAETASISAVPRAEETGGPAGTAALNTVDHWGTASLHADLQNEPVLTSAASDDSAVLAENAEVPEEIQAVDNENLVSEEVLPPQEEKQDLKIALGSKKDPAIAEQEPLTFSSLLSSSRARKEQEILHSEEVASKAAVIPEAGNDTEWKSRFIGGLGGTELFRKVRLCIVQREETLDTIAEKYQLSARELSMYNRLSGQSVEEGQVLYIP</sequence>
<feature type="compositionally biased region" description="Basic and acidic residues" evidence="1">
    <location>
        <begin position="210"/>
        <end position="220"/>
    </location>
</feature>
<dbReference type="HOGENOM" id="CLU_016531_0_0_9"/>
<dbReference type="KEGG" id="pbd:PBOR_28615"/>
<dbReference type="EMBL" id="CP009285">
    <property type="protein sequence ID" value="AIQ60465.1"/>
    <property type="molecule type" value="Genomic_DNA"/>
</dbReference>
<organism evidence="3 4">
    <name type="scientific">Paenibacillus borealis</name>
    <dbReference type="NCBI Taxonomy" id="160799"/>
    <lineage>
        <taxon>Bacteria</taxon>
        <taxon>Bacillati</taxon>
        <taxon>Bacillota</taxon>
        <taxon>Bacilli</taxon>
        <taxon>Bacillales</taxon>
        <taxon>Paenibacillaceae</taxon>
        <taxon>Paenibacillus</taxon>
    </lineage>
</organism>
<dbReference type="SUPFAM" id="SSF54106">
    <property type="entry name" value="LysM domain"/>
    <property type="match status" value="1"/>
</dbReference>
<proteinExistence type="predicted"/>